<accession>A0AB73Q2X4</accession>
<dbReference type="GO" id="GO:0003677">
    <property type="term" value="F:DNA binding"/>
    <property type="evidence" value="ECO:0007669"/>
    <property type="project" value="UniProtKB-UniRule"/>
</dbReference>
<dbReference type="Gene3D" id="2.10.260.10">
    <property type="match status" value="1"/>
</dbReference>
<proteinExistence type="predicted"/>
<evidence type="ECO:0000313" key="4">
    <source>
        <dbReference type="Proteomes" id="UP000216681"/>
    </source>
</evidence>
<gene>
    <name evidence="3" type="ORF">CBG15_05500</name>
</gene>
<dbReference type="RefSeq" id="WP_094566554.1">
    <property type="nucleotide sequence ID" value="NZ_NGPX01000024.1"/>
</dbReference>
<dbReference type="Pfam" id="PF04014">
    <property type="entry name" value="MazE_antitoxin"/>
    <property type="match status" value="1"/>
</dbReference>
<dbReference type="EMBL" id="NGPX01000024">
    <property type="protein sequence ID" value="OYS93748.1"/>
    <property type="molecule type" value="Genomic_DNA"/>
</dbReference>
<reference evidence="3 4" key="2">
    <citation type="submission" date="2017-09" db="EMBL/GenBank/DDBJ databases">
        <title>Tripartite evolution among Lactobacillus johnsonii, Lactobacillus taiwanensis, Lactobacillus reuteri and their rodent host.</title>
        <authorList>
            <person name="Wang T."/>
            <person name="Knowles S."/>
            <person name="Cheng C."/>
        </authorList>
    </citation>
    <scope>NUCLEOTIDE SEQUENCE [LARGE SCALE GENOMIC DNA]</scope>
    <source>
        <strain evidence="3 4">105n</strain>
    </source>
</reference>
<sequence length="74" mass="8413">FQSGNSSAVRLNKDVMEAAGFKANDPVKITVDKQNGRVIIKQDSSNKKYHDNFSDLLNQSLKEDREILDFLKDK</sequence>
<comment type="caution">
    <text evidence="3">The sequence shown here is derived from an EMBL/GenBank/DDBJ whole genome shotgun (WGS) entry which is preliminary data.</text>
</comment>
<dbReference type="InterPro" id="IPR007159">
    <property type="entry name" value="SpoVT-AbrB_dom"/>
</dbReference>
<evidence type="ECO:0000313" key="3">
    <source>
        <dbReference type="EMBL" id="OYS93748.1"/>
    </source>
</evidence>
<dbReference type="PROSITE" id="PS51740">
    <property type="entry name" value="SPOVT_ABRB"/>
    <property type="match status" value="1"/>
</dbReference>
<dbReference type="Proteomes" id="UP000216681">
    <property type="component" value="Unassembled WGS sequence"/>
</dbReference>
<name>A0AB73Q2X4_LIMRT</name>
<dbReference type="SUPFAM" id="SSF89447">
    <property type="entry name" value="AbrB/MazE/MraZ-like"/>
    <property type="match status" value="1"/>
</dbReference>
<feature type="non-terminal residue" evidence="3">
    <location>
        <position position="1"/>
    </location>
</feature>
<protein>
    <recommendedName>
        <fullName evidence="2">SpoVT-AbrB domain-containing protein</fullName>
    </recommendedName>
</protein>
<evidence type="ECO:0000259" key="2">
    <source>
        <dbReference type="PROSITE" id="PS51740"/>
    </source>
</evidence>
<dbReference type="AlphaFoldDB" id="A0AB73Q2X4"/>
<feature type="domain" description="SpoVT-AbrB" evidence="2">
    <location>
        <begin position="1"/>
        <end position="45"/>
    </location>
</feature>
<reference evidence="3 4" key="1">
    <citation type="submission" date="2017-05" db="EMBL/GenBank/DDBJ databases">
        <authorList>
            <person name="Lin X.B."/>
            <person name="Stothard P."/>
            <person name="Tasseva G."/>
            <person name="Walter J."/>
        </authorList>
    </citation>
    <scope>NUCLEOTIDE SEQUENCE [LARGE SCALE GENOMIC DNA]</scope>
    <source>
        <strain evidence="3 4">105n</strain>
    </source>
</reference>
<organism evidence="3 4">
    <name type="scientific">Limosilactobacillus reuteri</name>
    <name type="common">Lactobacillus reuteri</name>
    <dbReference type="NCBI Taxonomy" id="1598"/>
    <lineage>
        <taxon>Bacteria</taxon>
        <taxon>Bacillati</taxon>
        <taxon>Bacillota</taxon>
        <taxon>Bacilli</taxon>
        <taxon>Lactobacillales</taxon>
        <taxon>Lactobacillaceae</taxon>
        <taxon>Limosilactobacillus</taxon>
    </lineage>
</organism>
<dbReference type="InterPro" id="IPR037914">
    <property type="entry name" value="SpoVT-AbrB_sf"/>
</dbReference>
<evidence type="ECO:0000256" key="1">
    <source>
        <dbReference type="PROSITE-ProRule" id="PRU01076"/>
    </source>
</evidence>
<keyword evidence="1" id="KW-0238">DNA-binding</keyword>